<comment type="caution">
    <text evidence="1">The sequence shown here is derived from an EMBL/GenBank/DDBJ whole genome shotgun (WGS) entry which is preliminary data.</text>
</comment>
<proteinExistence type="predicted"/>
<reference evidence="1" key="1">
    <citation type="journal article" date="2014" name="Front. Microbiol.">
        <title>High frequency of phylogenetically diverse reductive dehalogenase-homologous genes in deep subseafloor sedimentary metagenomes.</title>
        <authorList>
            <person name="Kawai M."/>
            <person name="Futagami T."/>
            <person name="Toyoda A."/>
            <person name="Takaki Y."/>
            <person name="Nishi S."/>
            <person name="Hori S."/>
            <person name="Arai W."/>
            <person name="Tsubouchi T."/>
            <person name="Morono Y."/>
            <person name="Uchiyama I."/>
            <person name="Ito T."/>
            <person name="Fujiyama A."/>
            <person name="Inagaki F."/>
            <person name="Takami H."/>
        </authorList>
    </citation>
    <scope>NUCLEOTIDE SEQUENCE</scope>
    <source>
        <strain evidence="1">Expedition CK06-06</strain>
    </source>
</reference>
<dbReference type="AlphaFoldDB" id="X1JZZ1"/>
<dbReference type="EMBL" id="BARU01046158">
    <property type="protein sequence ID" value="GAH99812.1"/>
    <property type="molecule type" value="Genomic_DNA"/>
</dbReference>
<evidence type="ECO:0000313" key="1">
    <source>
        <dbReference type="EMBL" id="GAH99812.1"/>
    </source>
</evidence>
<accession>X1JZZ1</accession>
<feature type="non-terminal residue" evidence="1">
    <location>
        <position position="1"/>
    </location>
</feature>
<organism evidence="1">
    <name type="scientific">marine sediment metagenome</name>
    <dbReference type="NCBI Taxonomy" id="412755"/>
    <lineage>
        <taxon>unclassified sequences</taxon>
        <taxon>metagenomes</taxon>
        <taxon>ecological metagenomes</taxon>
    </lineage>
</organism>
<name>X1JZZ1_9ZZZZ</name>
<sequence>LTTQNQWEAKPGEDLAIPEAYIKDLKYEIVVFTRKERGGSDFTFRCKKYERDGDGQWRFGGVIIDTSKRVVSLLPVPGTRLTRPVQPGCTL</sequence>
<gene>
    <name evidence="1" type="ORF">S03H2_69747</name>
</gene>
<protein>
    <submittedName>
        <fullName evidence="1">Uncharacterized protein</fullName>
    </submittedName>
</protein>